<dbReference type="InterPro" id="IPR000847">
    <property type="entry name" value="LysR_HTH_N"/>
</dbReference>
<evidence type="ECO:0000256" key="4">
    <source>
        <dbReference type="ARBA" id="ARBA00023163"/>
    </source>
</evidence>
<dbReference type="Proteomes" id="UP001597419">
    <property type="component" value="Unassembled WGS sequence"/>
</dbReference>
<dbReference type="Pfam" id="PF00126">
    <property type="entry name" value="HTH_1"/>
    <property type="match status" value="1"/>
</dbReference>
<dbReference type="SUPFAM" id="SSF46785">
    <property type="entry name" value="Winged helix' DNA-binding domain"/>
    <property type="match status" value="1"/>
</dbReference>
<feature type="domain" description="HTH lysR-type" evidence="5">
    <location>
        <begin position="1"/>
        <end position="58"/>
    </location>
</feature>
<dbReference type="InterPro" id="IPR036388">
    <property type="entry name" value="WH-like_DNA-bd_sf"/>
</dbReference>
<comment type="caution">
    <text evidence="6">The sequence shown here is derived from an EMBL/GenBank/DDBJ whole genome shotgun (WGS) entry which is preliminary data.</text>
</comment>
<dbReference type="Gene3D" id="3.40.190.290">
    <property type="match status" value="1"/>
</dbReference>
<dbReference type="CDD" id="cd00090">
    <property type="entry name" value="HTH_ARSR"/>
    <property type="match status" value="1"/>
</dbReference>
<dbReference type="PRINTS" id="PR00039">
    <property type="entry name" value="HTHLYSR"/>
</dbReference>
<dbReference type="EMBL" id="JBHUKU010000019">
    <property type="protein sequence ID" value="MFD2462739.1"/>
    <property type="molecule type" value="Genomic_DNA"/>
</dbReference>
<dbReference type="SUPFAM" id="SSF53850">
    <property type="entry name" value="Periplasmic binding protein-like II"/>
    <property type="match status" value="1"/>
</dbReference>
<organism evidence="6 7">
    <name type="scientific">Amycolatopsis samaneae</name>
    <dbReference type="NCBI Taxonomy" id="664691"/>
    <lineage>
        <taxon>Bacteria</taxon>
        <taxon>Bacillati</taxon>
        <taxon>Actinomycetota</taxon>
        <taxon>Actinomycetes</taxon>
        <taxon>Pseudonocardiales</taxon>
        <taxon>Pseudonocardiaceae</taxon>
        <taxon>Amycolatopsis</taxon>
    </lineage>
</organism>
<evidence type="ECO:0000256" key="3">
    <source>
        <dbReference type="ARBA" id="ARBA00023125"/>
    </source>
</evidence>
<sequence>MTLEDLRVFIAVCERGSLSAVARDLSRSQPAVSQHIKRLEREAGLALVERRPRGVVPTQAGRLLYDAARDGLNGIDSAVRRLRDLAEGTAGEVRVTTGATTVRHFLANGVLAFRKRFPEVRPEFRTRISSRACLAALLADEADLALITIGDPVRGIEQRPFIELPWSLAVSADDPLARREHLDPAELEGIPHIRLPENSTAQTQLDAHLAEHRVERTTAVGAADWDTVVLLAELGVGRAIVPTLPGWHPSRHPRLRLVPIPGLPPLSAGWGVRRWETLPPFARAFAETIAANLV</sequence>
<name>A0ABW5GPK9_9PSEU</name>
<keyword evidence="4" id="KW-0804">Transcription</keyword>
<comment type="similarity">
    <text evidence="1">Belongs to the LysR transcriptional regulatory family.</text>
</comment>
<protein>
    <submittedName>
        <fullName evidence="6">LysR family transcriptional regulator</fullName>
    </submittedName>
</protein>
<dbReference type="InterPro" id="IPR050950">
    <property type="entry name" value="HTH-type_LysR_regulators"/>
</dbReference>
<dbReference type="InterPro" id="IPR005119">
    <property type="entry name" value="LysR_subst-bd"/>
</dbReference>
<proteinExistence type="inferred from homology"/>
<dbReference type="PROSITE" id="PS50931">
    <property type="entry name" value="HTH_LYSR"/>
    <property type="match status" value="1"/>
</dbReference>
<evidence type="ECO:0000256" key="1">
    <source>
        <dbReference type="ARBA" id="ARBA00009437"/>
    </source>
</evidence>
<keyword evidence="3" id="KW-0238">DNA-binding</keyword>
<evidence type="ECO:0000259" key="5">
    <source>
        <dbReference type="PROSITE" id="PS50931"/>
    </source>
</evidence>
<dbReference type="RefSeq" id="WP_345408447.1">
    <property type="nucleotide sequence ID" value="NZ_BAABHG010000028.1"/>
</dbReference>
<dbReference type="Pfam" id="PF03466">
    <property type="entry name" value="LysR_substrate"/>
    <property type="match status" value="1"/>
</dbReference>
<evidence type="ECO:0000256" key="2">
    <source>
        <dbReference type="ARBA" id="ARBA00023015"/>
    </source>
</evidence>
<evidence type="ECO:0000313" key="7">
    <source>
        <dbReference type="Proteomes" id="UP001597419"/>
    </source>
</evidence>
<dbReference type="PANTHER" id="PTHR30419">
    <property type="entry name" value="HTH-TYPE TRANSCRIPTIONAL REGULATOR YBHD"/>
    <property type="match status" value="1"/>
</dbReference>
<keyword evidence="2" id="KW-0805">Transcription regulation</keyword>
<dbReference type="Gene3D" id="1.10.10.10">
    <property type="entry name" value="Winged helix-like DNA-binding domain superfamily/Winged helix DNA-binding domain"/>
    <property type="match status" value="1"/>
</dbReference>
<dbReference type="InterPro" id="IPR036390">
    <property type="entry name" value="WH_DNA-bd_sf"/>
</dbReference>
<accession>A0ABW5GPK9</accession>
<gene>
    <name evidence="6" type="ORF">ACFSYJ_29300</name>
</gene>
<evidence type="ECO:0000313" key="6">
    <source>
        <dbReference type="EMBL" id="MFD2462739.1"/>
    </source>
</evidence>
<reference evidence="7" key="1">
    <citation type="journal article" date="2019" name="Int. J. Syst. Evol. Microbiol.">
        <title>The Global Catalogue of Microorganisms (GCM) 10K type strain sequencing project: providing services to taxonomists for standard genome sequencing and annotation.</title>
        <authorList>
            <consortium name="The Broad Institute Genomics Platform"/>
            <consortium name="The Broad Institute Genome Sequencing Center for Infectious Disease"/>
            <person name="Wu L."/>
            <person name="Ma J."/>
        </authorList>
    </citation>
    <scope>NUCLEOTIDE SEQUENCE [LARGE SCALE GENOMIC DNA]</scope>
    <source>
        <strain evidence="7">CGMCC 4.7643</strain>
    </source>
</reference>
<keyword evidence="7" id="KW-1185">Reference proteome</keyword>
<dbReference type="CDD" id="cd05466">
    <property type="entry name" value="PBP2_LTTR_substrate"/>
    <property type="match status" value="1"/>
</dbReference>
<dbReference type="InterPro" id="IPR011991">
    <property type="entry name" value="ArsR-like_HTH"/>
</dbReference>
<dbReference type="PANTHER" id="PTHR30419:SF8">
    <property type="entry name" value="NITROGEN ASSIMILATION TRANSCRIPTIONAL ACTIVATOR-RELATED"/>
    <property type="match status" value="1"/>
</dbReference>